<evidence type="ECO:0008006" key="3">
    <source>
        <dbReference type="Google" id="ProtNLM"/>
    </source>
</evidence>
<dbReference type="Proteomes" id="UP001162131">
    <property type="component" value="Unassembled WGS sequence"/>
</dbReference>
<dbReference type="InterPro" id="IPR029071">
    <property type="entry name" value="Ubiquitin-like_domsf"/>
</dbReference>
<evidence type="ECO:0000313" key="2">
    <source>
        <dbReference type="Proteomes" id="UP001162131"/>
    </source>
</evidence>
<dbReference type="AlphaFoldDB" id="A0AAU9IM66"/>
<dbReference type="SUPFAM" id="SSF54236">
    <property type="entry name" value="Ubiquitin-like"/>
    <property type="match status" value="1"/>
</dbReference>
<evidence type="ECO:0000313" key="1">
    <source>
        <dbReference type="EMBL" id="CAG9314277.1"/>
    </source>
</evidence>
<accession>A0AAU9IM66</accession>
<keyword evidence="2" id="KW-1185">Reference proteome</keyword>
<gene>
    <name evidence="1" type="ORF">BSTOLATCC_MIC10072</name>
</gene>
<reference evidence="1" key="1">
    <citation type="submission" date="2021-09" db="EMBL/GenBank/DDBJ databases">
        <authorList>
            <consortium name="AG Swart"/>
            <person name="Singh M."/>
            <person name="Singh A."/>
            <person name="Seah K."/>
            <person name="Emmerich C."/>
        </authorList>
    </citation>
    <scope>NUCLEOTIDE SEQUENCE</scope>
    <source>
        <strain evidence="1">ATCC30299</strain>
    </source>
</reference>
<proteinExistence type="predicted"/>
<comment type="caution">
    <text evidence="1">The sequence shown here is derived from an EMBL/GenBank/DDBJ whole genome shotgun (WGS) entry which is preliminary data.</text>
</comment>
<name>A0AAU9IM66_9CILI</name>
<dbReference type="EMBL" id="CAJZBQ010000011">
    <property type="protein sequence ID" value="CAG9314277.1"/>
    <property type="molecule type" value="Genomic_DNA"/>
</dbReference>
<protein>
    <recommendedName>
        <fullName evidence="3">Ubiquitin-like domain-containing protein</fullName>
    </recommendedName>
</protein>
<organism evidence="1 2">
    <name type="scientific">Blepharisma stoltei</name>
    <dbReference type="NCBI Taxonomy" id="1481888"/>
    <lineage>
        <taxon>Eukaryota</taxon>
        <taxon>Sar</taxon>
        <taxon>Alveolata</taxon>
        <taxon>Ciliophora</taxon>
        <taxon>Postciliodesmatophora</taxon>
        <taxon>Heterotrichea</taxon>
        <taxon>Heterotrichida</taxon>
        <taxon>Blepharismidae</taxon>
        <taxon>Blepharisma</taxon>
    </lineage>
</organism>
<sequence length="84" mass="9618">MPTLTIRVEDMEGNVRIQQVDSSWTYARLHEELLKLFENPNSTPTVICNSKYMNLAISGGRTLEELRFENNCSLQLLEKMKGGN</sequence>